<reference evidence="26" key="1">
    <citation type="submission" date="2018-08" db="EMBL/GenBank/DDBJ databases">
        <authorList>
            <person name="Rossello M."/>
        </authorList>
    </citation>
    <scope>NUCLEOTIDE SEQUENCE [LARGE SCALE GENOMIC DNA]</scope>
    <source>
        <strain evidence="26">cv. Chinese Spring</strain>
    </source>
</reference>
<dbReference type="Pfam" id="PF07714">
    <property type="entry name" value="PK_Tyr_Ser-Thr"/>
    <property type="match status" value="1"/>
</dbReference>
<name>A0A3B6FXT7_WHEAT</name>
<keyword evidence="14" id="KW-0418">Kinase</keyword>
<comment type="catalytic activity">
    <reaction evidence="21">
        <text>L-seryl-[protein] + ATP = O-phospho-L-seryl-[protein] + ADP + H(+)</text>
        <dbReference type="Rhea" id="RHEA:17989"/>
        <dbReference type="Rhea" id="RHEA-COMP:9863"/>
        <dbReference type="Rhea" id="RHEA-COMP:11604"/>
        <dbReference type="ChEBI" id="CHEBI:15378"/>
        <dbReference type="ChEBI" id="CHEBI:29999"/>
        <dbReference type="ChEBI" id="CHEBI:30616"/>
        <dbReference type="ChEBI" id="CHEBI:83421"/>
        <dbReference type="ChEBI" id="CHEBI:456216"/>
        <dbReference type="EC" id="2.7.11.1"/>
    </reaction>
</comment>
<keyword evidence="27" id="KW-1185">Reference proteome</keyword>
<evidence type="ECO:0000256" key="14">
    <source>
        <dbReference type="ARBA" id="ARBA00022777"/>
    </source>
</evidence>
<dbReference type="InterPro" id="IPR001245">
    <property type="entry name" value="Ser-Thr/Tyr_kinase_cat_dom"/>
</dbReference>
<evidence type="ECO:0000259" key="25">
    <source>
        <dbReference type="PROSITE" id="PS50011"/>
    </source>
</evidence>
<dbReference type="InterPro" id="IPR055414">
    <property type="entry name" value="LRR_R13L4/SHOC2-like"/>
</dbReference>
<reference evidence="26" key="2">
    <citation type="submission" date="2018-10" db="UniProtKB">
        <authorList>
            <consortium name="EnsemblPlants"/>
        </authorList>
    </citation>
    <scope>IDENTIFICATION</scope>
</reference>
<keyword evidence="10 23" id="KW-0812">Transmembrane</keyword>
<evidence type="ECO:0000313" key="26">
    <source>
        <dbReference type="EnsemblPlants" id="TraesCS3B02G550900.1"/>
    </source>
</evidence>
<dbReference type="InterPro" id="IPR008271">
    <property type="entry name" value="Ser/Thr_kinase_AS"/>
</dbReference>
<keyword evidence="12" id="KW-0677">Repeat</keyword>
<organism evidence="26">
    <name type="scientific">Triticum aestivum</name>
    <name type="common">Wheat</name>
    <dbReference type="NCBI Taxonomy" id="4565"/>
    <lineage>
        <taxon>Eukaryota</taxon>
        <taxon>Viridiplantae</taxon>
        <taxon>Streptophyta</taxon>
        <taxon>Embryophyta</taxon>
        <taxon>Tracheophyta</taxon>
        <taxon>Spermatophyta</taxon>
        <taxon>Magnoliopsida</taxon>
        <taxon>Liliopsida</taxon>
        <taxon>Poales</taxon>
        <taxon>Poaceae</taxon>
        <taxon>BOP clade</taxon>
        <taxon>Pooideae</taxon>
        <taxon>Triticodae</taxon>
        <taxon>Triticeae</taxon>
        <taxon>Triticinae</taxon>
        <taxon>Triticum</taxon>
    </lineage>
</organism>
<keyword evidence="11 24" id="KW-0732">Signal</keyword>
<evidence type="ECO:0000256" key="13">
    <source>
        <dbReference type="ARBA" id="ARBA00022741"/>
    </source>
</evidence>
<comment type="subcellular location">
    <subcellularLocation>
        <location evidence="1">Cell membrane</location>
        <topology evidence="1">Single-pass type I membrane protein</topology>
    </subcellularLocation>
</comment>
<dbReference type="AlphaFoldDB" id="A0A3B6FXT7"/>
<evidence type="ECO:0000256" key="21">
    <source>
        <dbReference type="ARBA" id="ARBA00048679"/>
    </source>
</evidence>
<dbReference type="InterPro" id="IPR000719">
    <property type="entry name" value="Prot_kinase_dom"/>
</dbReference>
<feature type="transmembrane region" description="Helical" evidence="23">
    <location>
        <begin position="730"/>
        <end position="755"/>
    </location>
</feature>
<dbReference type="PROSITE" id="PS50011">
    <property type="entry name" value="PROTEIN_KINASE_DOM"/>
    <property type="match status" value="1"/>
</dbReference>
<evidence type="ECO:0000256" key="5">
    <source>
        <dbReference type="ARBA" id="ARBA00022527"/>
    </source>
</evidence>
<dbReference type="Pfam" id="PF00560">
    <property type="entry name" value="LRR_1"/>
    <property type="match status" value="3"/>
</dbReference>
<keyword evidence="18" id="KW-0675">Receptor</keyword>
<evidence type="ECO:0000256" key="22">
    <source>
        <dbReference type="PROSITE-ProRule" id="PRU10141"/>
    </source>
</evidence>
<dbReference type="InterPro" id="IPR017441">
    <property type="entry name" value="Protein_kinase_ATP_BS"/>
</dbReference>
<dbReference type="GO" id="GO:0038023">
    <property type="term" value="F:signaling receptor activity"/>
    <property type="evidence" value="ECO:0000318"/>
    <property type="project" value="GO_Central"/>
</dbReference>
<dbReference type="Pfam" id="PF13855">
    <property type="entry name" value="LRR_8"/>
    <property type="match status" value="1"/>
</dbReference>
<dbReference type="PANTHER" id="PTHR48053:SF47">
    <property type="entry name" value="RECEPTOR KINASE-LIKE PROTEIN XA21"/>
    <property type="match status" value="1"/>
</dbReference>
<dbReference type="EnsemblPlants" id="TraesCS3B02G550900.1">
    <property type="protein sequence ID" value="TraesCS3B02G550900.1"/>
    <property type="gene ID" value="TraesCS3B02G550900"/>
</dbReference>
<evidence type="ECO:0000256" key="19">
    <source>
        <dbReference type="ARBA" id="ARBA00023180"/>
    </source>
</evidence>
<dbReference type="FunFam" id="3.30.200.20:FF:000661">
    <property type="entry name" value="Serine-threonine protein kinase plant-type"/>
    <property type="match status" value="1"/>
</dbReference>
<evidence type="ECO:0000313" key="27">
    <source>
        <dbReference type="Proteomes" id="UP000019116"/>
    </source>
</evidence>
<evidence type="ECO:0000256" key="12">
    <source>
        <dbReference type="ARBA" id="ARBA00022737"/>
    </source>
</evidence>
<dbReference type="Pfam" id="PF20141">
    <property type="entry name" value="Island"/>
    <property type="match status" value="1"/>
</dbReference>
<feature type="chain" id="PRO_5043174233" description="non-specific serine/threonine protein kinase" evidence="24">
    <location>
        <begin position="26"/>
        <end position="1083"/>
    </location>
</feature>
<evidence type="ECO:0000256" key="15">
    <source>
        <dbReference type="ARBA" id="ARBA00022840"/>
    </source>
</evidence>
<dbReference type="SMART" id="SM00369">
    <property type="entry name" value="LRR_TYP"/>
    <property type="match status" value="6"/>
</dbReference>
<dbReference type="FunFam" id="3.80.10.10:FF:000383">
    <property type="entry name" value="Leucine-rich repeat receptor protein kinase EMS1"/>
    <property type="match status" value="1"/>
</dbReference>
<accession>A0A3B6FXT7</accession>
<evidence type="ECO:0000256" key="6">
    <source>
        <dbReference type="ARBA" id="ARBA00022553"/>
    </source>
</evidence>
<dbReference type="SMR" id="A0A3B6FXT7"/>
<dbReference type="InterPro" id="IPR051716">
    <property type="entry name" value="Plant_RL_S/T_kinase"/>
</dbReference>
<dbReference type="Gramene" id="TraesKAR3B01G0530600.1">
    <property type="protein sequence ID" value="cds.TraesKAR3B01G0530600.1"/>
    <property type="gene ID" value="TraesKAR3B01G0530600"/>
</dbReference>
<dbReference type="PaxDb" id="4565-Traes_3B_D94A71C85.3"/>
<dbReference type="Gramene" id="TraesCS3B03G1370800.1">
    <property type="protein sequence ID" value="TraesCS3B03G1370800.1.CDS"/>
    <property type="gene ID" value="TraesCS3B03G1370800"/>
</dbReference>
<dbReference type="FunFam" id="1.10.510.10:FF:000358">
    <property type="entry name" value="Putative leucine-rich repeat receptor-like serine/threonine-protein kinase"/>
    <property type="match status" value="1"/>
</dbReference>
<sequence>MGTALCLALAVLLLLLANDPVLVAADDGVDEQLLERFKAAVRNGGELGGWTRGDGACSFPGAACVRGGKRLVSLSLSGVPLDVDFSAVAGTLLQLGGIEVLSLRAANVSGSLASGGGAAGRWRCGQKLVGLDLSGNRALRGSVADARVLAGACDGLRELNLSGNALVAGGGGKGDGGDIFARLDVLDLSDNNITGHGDLSWMGGVRRLNLAWNSISGPLQVPAFTNCSRMESLDLSGNSISGEVLPGVLSGCTALVSLNLSSNHLKGAFPPDITLLASLSYLNLSNNNFSGELPGDELAGLPRLSWLTLSLNHFHGSMPDSLGRLANLRMLDLSSNELSGAIPSSLCPNTGSKSKLEVLYLQNNYLTGGIPATISNCESLESLDLSLNYINGSIPTSVGSLARLRDLILWENKLEGEIPVSLGGARGLEHLILEYNTLTGSVPSELMNCKNLKWMALGSNRLSGSVPAWLGRLDNLAILKLNNNSFSGQIPPELGDCKSLIWLDLNDNQLSGSIPPELARQSGKVAIGFTIVRPHIYLRNGEQSSKCRGAGSLLEIGGVRLEQLNRMASKNRCNFTRVYILASGEHTLKSNGSMIFLDLSFNKLDSEIPKELGKMNYLAIMNLRQNQLSGAIPAELAGSKNLGMLDLSHNKLEGPIPSSFSLLSLSEIDLSYNRLNGSIPEMGSLATFQESQYANNSGLCGFPLPPCQPFLKPQGSASVVSTTSSNKYNLLIILLSAVTLAFVIIVILLYCISWINKVDNGKTKSSNDLTAPASHQLVSHLELVRATGNFSEDYMLGYGSHGKVFKGQLSDGLTVAIKVLDMRSMCAIRSFEAECRVLRMARHRNLIRIITTCSNMDFRALVLQYMPNGNLETLLHCSQQGGTQFGFHERLCVMLEVSMAMEYLHHGYHEIVLHRDLKPSNVLFDEDMMAHVADFGIARLIQADDNSAFSINMHGTIGYMSPEYGSYGKASRKSDVFSYGIMLLEVFTGKRPTDAMFVGELSLRRWVHQLFQADQLVHVVDRRLLQCFDMDISFLAPILEVGLLCSSDSPGDRITMSEVVLRMKNVKTEYIKYISSTLGSVSQ</sequence>
<proteinExistence type="inferred from homology"/>
<keyword evidence="17 23" id="KW-0472">Membrane</keyword>
<feature type="domain" description="Protein kinase" evidence="25">
    <location>
        <begin position="790"/>
        <end position="1071"/>
    </location>
</feature>
<dbReference type="InterPro" id="IPR032675">
    <property type="entry name" value="LRR_dom_sf"/>
</dbReference>
<keyword evidence="19" id="KW-0325">Glycoprotein</keyword>
<dbReference type="Pfam" id="PF23598">
    <property type="entry name" value="LRR_14"/>
    <property type="match status" value="1"/>
</dbReference>
<dbReference type="FunFam" id="3.80.10.10:FF:000233">
    <property type="entry name" value="Leucine-rich repeat receptor-like protein kinase TDR"/>
    <property type="match status" value="1"/>
</dbReference>
<evidence type="ECO:0000256" key="24">
    <source>
        <dbReference type="SAM" id="SignalP"/>
    </source>
</evidence>
<dbReference type="OMA" id="KWMIHAG"/>
<evidence type="ECO:0000256" key="16">
    <source>
        <dbReference type="ARBA" id="ARBA00022989"/>
    </source>
</evidence>
<evidence type="ECO:0000256" key="2">
    <source>
        <dbReference type="ARBA" id="ARBA00009592"/>
    </source>
</evidence>
<dbReference type="Gene3D" id="1.10.510.10">
    <property type="entry name" value="Transferase(Phosphotransferase) domain 1"/>
    <property type="match status" value="1"/>
</dbReference>
<feature type="signal peptide" evidence="24">
    <location>
        <begin position="1"/>
        <end position="25"/>
    </location>
</feature>
<keyword evidence="9" id="KW-0808">Transferase</keyword>
<dbReference type="Gene3D" id="3.30.200.20">
    <property type="entry name" value="Phosphorylase Kinase, domain 1"/>
    <property type="match status" value="1"/>
</dbReference>
<dbReference type="Proteomes" id="UP000019116">
    <property type="component" value="Chromosome 3B"/>
</dbReference>
<dbReference type="SUPFAM" id="SSF56112">
    <property type="entry name" value="Protein kinase-like (PK-like)"/>
    <property type="match status" value="1"/>
</dbReference>
<dbReference type="GO" id="GO:0004674">
    <property type="term" value="F:protein serine/threonine kinase activity"/>
    <property type="evidence" value="ECO:0007669"/>
    <property type="project" value="UniProtKB-KW"/>
</dbReference>
<evidence type="ECO:0000256" key="23">
    <source>
        <dbReference type="SAM" id="Phobius"/>
    </source>
</evidence>
<keyword evidence="15 22" id="KW-0067">ATP-binding</keyword>
<evidence type="ECO:0000256" key="10">
    <source>
        <dbReference type="ARBA" id="ARBA00022692"/>
    </source>
</evidence>
<dbReference type="GO" id="GO:0009742">
    <property type="term" value="P:brassinosteroid mediated signaling pathway"/>
    <property type="evidence" value="ECO:0007669"/>
    <property type="project" value="UniProtKB-KW"/>
</dbReference>
<keyword evidence="6" id="KW-0597">Phosphoprotein</keyword>
<evidence type="ECO:0000256" key="7">
    <source>
        <dbReference type="ARBA" id="ARBA00022614"/>
    </source>
</evidence>
<dbReference type="PROSITE" id="PS51450">
    <property type="entry name" value="LRR"/>
    <property type="match status" value="1"/>
</dbReference>
<comment type="catalytic activity">
    <reaction evidence="20">
        <text>L-threonyl-[protein] + ATP = O-phospho-L-threonyl-[protein] + ADP + H(+)</text>
        <dbReference type="Rhea" id="RHEA:46608"/>
        <dbReference type="Rhea" id="RHEA-COMP:11060"/>
        <dbReference type="Rhea" id="RHEA-COMP:11605"/>
        <dbReference type="ChEBI" id="CHEBI:15378"/>
        <dbReference type="ChEBI" id="CHEBI:30013"/>
        <dbReference type="ChEBI" id="CHEBI:30616"/>
        <dbReference type="ChEBI" id="CHEBI:61977"/>
        <dbReference type="ChEBI" id="CHEBI:456216"/>
        <dbReference type="EC" id="2.7.11.1"/>
    </reaction>
</comment>
<evidence type="ECO:0000256" key="17">
    <source>
        <dbReference type="ARBA" id="ARBA00023136"/>
    </source>
</evidence>
<keyword evidence="7" id="KW-0433">Leucine-rich repeat</keyword>
<dbReference type="InterPro" id="IPR003591">
    <property type="entry name" value="Leu-rich_rpt_typical-subtyp"/>
</dbReference>
<dbReference type="Gramene" id="TraesCS3B02G550900.1">
    <property type="protein sequence ID" value="TraesCS3B02G550900.1"/>
    <property type="gene ID" value="TraesCS3B02G550900"/>
</dbReference>
<keyword evidence="16 23" id="KW-1133">Transmembrane helix</keyword>
<dbReference type="GO" id="GO:0005524">
    <property type="term" value="F:ATP binding"/>
    <property type="evidence" value="ECO:0007669"/>
    <property type="project" value="UniProtKB-UniRule"/>
</dbReference>
<dbReference type="SUPFAM" id="SSF52047">
    <property type="entry name" value="RNI-like"/>
    <property type="match status" value="2"/>
</dbReference>
<dbReference type="GO" id="GO:0009791">
    <property type="term" value="P:post-embryonic development"/>
    <property type="evidence" value="ECO:0007669"/>
    <property type="project" value="UniProtKB-ARBA"/>
</dbReference>
<evidence type="ECO:0000256" key="18">
    <source>
        <dbReference type="ARBA" id="ARBA00023170"/>
    </source>
</evidence>
<dbReference type="Gramene" id="TraesNOR3B03G01796490.1">
    <property type="protein sequence ID" value="TraesNOR3B03G01796490.1"/>
    <property type="gene ID" value="TraesNOR3B03G01796490"/>
</dbReference>
<dbReference type="STRING" id="4565.A0A3B6FXT7"/>
<feature type="binding site" evidence="22">
    <location>
        <position position="818"/>
    </location>
    <ligand>
        <name>ATP</name>
        <dbReference type="ChEBI" id="CHEBI:30616"/>
    </ligand>
</feature>
<dbReference type="OrthoDB" id="680359at2759"/>
<evidence type="ECO:0000256" key="1">
    <source>
        <dbReference type="ARBA" id="ARBA00004251"/>
    </source>
</evidence>
<dbReference type="PANTHER" id="PTHR48053">
    <property type="entry name" value="LEUCINE RICH REPEAT FAMILY PROTEIN, EXPRESSED"/>
    <property type="match status" value="1"/>
</dbReference>
<keyword evidence="5" id="KW-0723">Serine/threonine-protein kinase</keyword>
<keyword evidence="13 22" id="KW-0547">Nucleotide-binding</keyword>
<evidence type="ECO:0000256" key="8">
    <source>
        <dbReference type="ARBA" id="ARBA00022626"/>
    </source>
</evidence>
<dbReference type="Gene3D" id="3.30.1490.310">
    <property type="match status" value="1"/>
</dbReference>
<comment type="similarity">
    <text evidence="2">Belongs to the RLP family.</text>
</comment>
<dbReference type="InterPro" id="IPR001611">
    <property type="entry name" value="Leu-rich_rpt"/>
</dbReference>
<dbReference type="GO" id="GO:0005886">
    <property type="term" value="C:plasma membrane"/>
    <property type="evidence" value="ECO:0000318"/>
    <property type="project" value="GO_Central"/>
</dbReference>
<evidence type="ECO:0000256" key="3">
    <source>
        <dbReference type="ARBA" id="ARBA00012513"/>
    </source>
</evidence>
<evidence type="ECO:0000256" key="20">
    <source>
        <dbReference type="ARBA" id="ARBA00047899"/>
    </source>
</evidence>
<dbReference type="PROSITE" id="PS00108">
    <property type="entry name" value="PROTEIN_KINASE_ST"/>
    <property type="match status" value="1"/>
</dbReference>
<keyword evidence="4" id="KW-1003">Cell membrane</keyword>
<dbReference type="PRINTS" id="PR00019">
    <property type="entry name" value="LEURICHRPT"/>
</dbReference>
<dbReference type="InterPro" id="IPR045381">
    <property type="entry name" value="BRI1_island_dom"/>
</dbReference>
<dbReference type="EC" id="2.7.11.1" evidence="3"/>
<dbReference type="FunFam" id="3.80.10.10:FF:000111">
    <property type="entry name" value="LRR receptor-like serine/threonine-protein kinase ERECTA"/>
    <property type="match status" value="1"/>
</dbReference>
<evidence type="ECO:0000256" key="9">
    <source>
        <dbReference type="ARBA" id="ARBA00022679"/>
    </source>
</evidence>
<dbReference type="InterPro" id="IPR011009">
    <property type="entry name" value="Kinase-like_dom_sf"/>
</dbReference>
<protein>
    <recommendedName>
        <fullName evidence="3">non-specific serine/threonine protein kinase</fullName>
        <ecNumber evidence="3">2.7.11.1</ecNumber>
    </recommendedName>
</protein>
<dbReference type="Gene3D" id="3.80.10.10">
    <property type="entry name" value="Ribonuclease Inhibitor"/>
    <property type="match status" value="2"/>
</dbReference>
<keyword evidence="8" id="KW-1070">Brassinosteroid signaling pathway</keyword>
<dbReference type="SMART" id="SM00220">
    <property type="entry name" value="S_TKc"/>
    <property type="match status" value="1"/>
</dbReference>
<dbReference type="PROSITE" id="PS00107">
    <property type="entry name" value="PROTEIN_KINASE_ATP"/>
    <property type="match status" value="1"/>
</dbReference>
<dbReference type="GO" id="GO:0009755">
    <property type="term" value="P:hormone-mediated signaling pathway"/>
    <property type="evidence" value="ECO:0000318"/>
    <property type="project" value="GO_Central"/>
</dbReference>
<evidence type="ECO:0000256" key="4">
    <source>
        <dbReference type="ARBA" id="ARBA00022475"/>
    </source>
</evidence>
<evidence type="ECO:0000256" key="11">
    <source>
        <dbReference type="ARBA" id="ARBA00022729"/>
    </source>
</evidence>